<dbReference type="EMBL" id="AZRL01000017">
    <property type="protein sequence ID" value="PNR95897.1"/>
    <property type="molecule type" value="Genomic_DNA"/>
</dbReference>
<dbReference type="SUPFAM" id="SSF56796">
    <property type="entry name" value="Dehydroquinate synthase-like"/>
    <property type="match status" value="1"/>
</dbReference>
<dbReference type="Pfam" id="PF01761">
    <property type="entry name" value="DHQ_synthase"/>
    <property type="match status" value="1"/>
</dbReference>
<sequence length="329" mass="37989">MKSISFSKGLEKDININISHGYYEEFSKRYASKYGTLMIIDSNLKKHLTTGSGKNIFYVKGGNETKYFDKYLELCKVMVEGSYSNLVVIGGGSLIDMAGFVFHTLDFPKGTFTVIPTTLSSMIYLPVSGEFYLDMNYTRNFLKVSGYPDLVYIDPYFCKFLDKKDMKNHFFLGYILGLLFDNNFANLSLKYSKNFIRLDLEDYLYSAVKYVLSIYSNDLPFPGTKLMKYITDTSVKSDFVQNEALSFAFLVFLSFKFGYIQEERFQNIFQNIKNFEDLKSSKIQNIRAKVNNVPIREILLKEEGFVDLLLNFGELKDLLLEFKSLLRGV</sequence>
<gene>
    <name evidence="2" type="ORF">X929_06725</name>
</gene>
<dbReference type="RefSeq" id="WP_103067234.1">
    <property type="nucleotide sequence ID" value="NZ_AZRL01000017.1"/>
</dbReference>
<dbReference type="Gene3D" id="3.40.50.1970">
    <property type="match status" value="1"/>
</dbReference>
<protein>
    <recommendedName>
        <fullName evidence="1">3-dehydroquinate synthase N-terminal domain-containing protein</fullName>
    </recommendedName>
</protein>
<comment type="caution">
    <text evidence="2">The sequence shown here is derived from an EMBL/GenBank/DDBJ whole genome shotgun (WGS) entry which is preliminary data.</text>
</comment>
<feature type="domain" description="3-dehydroquinate synthase N-terminal" evidence="1">
    <location>
        <begin position="58"/>
        <end position="167"/>
    </location>
</feature>
<evidence type="ECO:0000313" key="2">
    <source>
        <dbReference type="EMBL" id="PNR95897.1"/>
    </source>
</evidence>
<dbReference type="AlphaFoldDB" id="A0A2K1NZJ9"/>
<proteinExistence type="predicted"/>
<dbReference type="Proteomes" id="UP000236434">
    <property type="component" value="Unassembled WGS sequence"/>
</dbReference>
<evidence type="ECO:0000259" key="1">
    <source>
        <dbReference type="Pfam" id="PF01761"/>
    </source>
</evidence>
<dbReference type="OrthoDB" id="43487at2"/>
<dbReference type="InterPro" id="IPR030960">
    <property type="entry name" value="DHQS/DOIS_N"/>
</dbReference>
<accession>A0A2K1NZJ9</accession>
<evidence type="ECO:0000313" key="3">
    <source>
        <dbReference type="Proteomes" id="UP000236434"/>
    </source>
</evidence>
<reference evidence="2 3" key="1">
    <citation type="submission" date="2013-12" db="EMBL/GenBank/DDBJ databases">
        <title>Comparative genomics of Petrotoga isolates.</title>
        <authorList>
            <person name="Nesbo C.L."/>
            <person name="Charchuk R."/>
            <person name="Chow K."/>
        </authorList>
    </citation>
    <scope>NUCLEOTIDE SEQUENCE [LARGE SCALE GENOMIC DNA]</scope>
    <source>
        <strain evidence="2 3">DSM 13574</strain>
    </source>
</reference>
<organism evidence="2 3">
    <name type="scientific">Petrotoga olearia DSM 13574</name>
    <dbReference type="NCBI Taxonomy" id="1122955"/>
    <lineage>
        <taxon>Bacteria</taxon>
        <taxon>Thermotogati</taxon>
        <taxon>Thermotogota</taxon>
        <taxon>Thermotogae</taxon>
        <taxon>Petrotogales</taxon>
        <taxon>Petrotogaceae</taxon>
        <taxon>Petrotoga</taxon>
    </lineage>
</organism>
<name>A0A2K1NZJ9_9BACT</name>